<dbReference type="InterPro" id="IPR014014">
    <property type="entry name" value="RNA_helicase_DEAD_Q_motif"/>
</dbReference>
<proteinExistence type="predicted"/>
<dbReference type="GO" id="GO:0003724">
    <property type="term" value="F:RNA helicase activity"/>
    <property type="evidence" value="ECO:0007669"/>
    <property type="project" value="UniProtKB-EC"/>
</dbReference>
<feature type="compositionally biased region" description="Basic and acidic residues" evidence="8">
    <location>
        <begin position="54"/>
        <end position="65"/>
    </location>
</feature>
<dbReference type="Pfam" id="PF00270">
    <property type="entry name" value="DEAD"/>
    <property type="match status" value="1"/>
</dbReference>
<keyword evidence="13" id="KW-1185">Reference proteome</keyword>
<evidence type="ECO:0000256" key="2">
    <source>
        <dbReference type="ARBA" id="ARBA00022741"/>
    </source>
</evidence>
<evidence type="ECO:0000256" key="4">
    <source>
        <dbReference type="ARBA" id="ARBA00022806"/>
    </source>
</evidence>
<dbReference type="PANTHER" id="PTHR47959:SF1">
    <property type="entry name" value="ATP-DEPENDENT RNA HELICASE DBPA"/>
    <property type="match status" value="1"/>
</dbReference>
<evidence type="ECO:0000256" key="6">
    <source>
        <dbReference type="PROSITE-ProRule" id="PRU00552"/>
    </source>
</evidence>
<evidence type="ECO:0000256" key="8">
    <source>
        <dbReference type="SAM" id="MobiDB-lite"/>
    </source>
</evidence>
<evidence type="ECO:0000256" key="7">
    <source>
        <dbReference type="SAM" id="Coils"/>
    </source>
</evidence>
<feature type="coiled-coil region" evidence="7">
    <location>
        <begin position="651"/>
        <end position="678"/>
    </location>
</feature>
<gene>
    <name evidence="12" type="ORF">CYNAS_LOCUS12174</name>
</gene>
<name>A0AA36GXY0_CYLNA</name>
<evidence type="ECO:0000259" key="10">
    <source>
        <dbReference type="PROSITE" id="PS51194"/>
    </source>
</evidence>
<evidence type="ECO:0000259" key="9">
    <source>
        <dbReference type="PROSITE" id="PS51192"/>
    </source>
</evidence>
<evidence type="ECO:0000256" key="3">
    <source>
        <dbReference type="ARBA" id="ARBA00022801"/>
    </source>
</evidence>
<dbReference type="Proteomes" id="UP001176961">
    <property type="component" value="Unassembled WGS sequence"/>
</dbReference>
<dbReference type="Gene3D" id="3.40.50.300">
    <property type="entry name" value="P-loop containing nucleotide triphosphate hydrolases"/>
    <property type="match status" value="2"/>
</dbReference>
<dbReference type="SMART" id="SM00490">
    <property type="entry name" value="HELICc"/>
    <property type="match status" value="1"/>
</dbReference>
<dbReference type="GO" id="GO:0005524">
    <property type="term" value="F:ATP binding"/>
    <property type="evidence" value="ECO:0007669"/>
    <property type="project" value="UniProtKB-KW"/>
</dbReference>
<protein>
    <recommendedName>
        <fullName evidence="1">RNA helicase</fullName>
        <ecNumber evidence="1">3.6.4.13</ecNumber>
    </recommendedName>
</protein>
<feature type="region of interest" description="Disordered" evidence="8">
    <location>
        <begin position="39"/>
        <end position="130"/>
    </location>
</feature>
<keyword evidence="5" id="KW-0067">ATP-binding</keyword>
<dbReference type="InterPro" id="IPR027417">
    <property type="entry name" value="P-loop_NTPase"/>
</dbReference>
<evidence type="ECO:0000256" key="5">
    <source>
        <dbReference type="ARBA" id="ARBA00022840"/>
    </source>
</evidence>
<reference evidence="12" key="1">
    <citation type="submission" date="2023-07" db="EMBL/GenBank/DDBJ databases">
        <authorList>
            <consortium name="CYATHOMIX"/>
        </authorList>
    </citation>
    <scope>NUCLEOTIDE SEQUENCE</scope>
    <source>
        <strain evidence="12">N/A</strain>
    </source>
</reference>
<dbReference type="SMART" id="SM00487">
    <property type="entry name" value="DEXDc"/>
    <property type="match status" value="1"/>
</dbReference>
<feature type="coiled-coil region" evidence="7">
    <location>
        <begin position="706"/>
        <end position="740"/>
    </location>
</feature>
<dbReference type="AlphaFoldDB" id="A0AA36GXY0"/>
<dbReference type="EC" id="3.6.4.13" evidence="1"/>
<sequence>MPHLVSLSKQGKWKEGVLTGNFADAEFGFLGSFQELLPENSDSATKSGKAKKIKNVENGKTKGENQEVVDGAKKKKKKRRKKKNKTGEVEKSKETLENAESTSGEVKLDKKKKKKKRKLEKENGSASPAKKVKFAKEIEVAEPETSEVVDAAAAADEDEESVQRIVIDDEDEEDKKDVTKPAQSSWDDLYLPEPVTKAIKELGFKVPTEIQRQVLPLAVRDRCDVLGAAETGSGKTLAYAIPMVARLLEVPEEPQSNRKGPKALILAPTRELVVQVMKHVTAVLKYTNFKAFPIVGGLAQVRQARILKEQKPEVIVATPGRLWAMMKEEEDGSHASDYLADWSGLLCLVVDETDRMVERGHFEEMQEILETVRKSATEKLQTLVFSATLTYVHHEQPRAGQPAKKELTPQQKIKELIQLTGMRTQCKIVDITRAFGTAEALVKTRINCSNLLEKDTTVVYLLERYKGRTLIFTNSIDASRRMYGILKLLKLQPLMIHAKMEQKVRLKNLEKFTADSRSILLATDVAARGLDIQGIDNVIHYQVPKTAELYIHRSGRTARASRKGLSVLLVDSKDAHLYRRLCKNLNREKDLPVFPIDCQELMRRLRTRVELASALDTLAYRSKKIRLTENWFDKMIREADLEMDDRREHEQNNANDEMNAIKSQEVELQAELRAELAEPLPNISQMNLPKTRYINPDVVAQYSKVASSSTNTLESLEERLAEAEVKKKKARKLITTHQLKAKAFKRKKKS</sequence>
<dbReference type="EMBL" id="CATQJL010000223">
    <property type="protein sequence ID" value="CAJ0600191.1"/>
    <property type="molecule type" value="Genomic_DNA"/>
</dbReference>
<dbReference type="SUPFAM" id="SSF52540">
    <property type="entry name" value="P-loop containing nucleoside triphosphate hydrolases"/>
    <property type="match status" value="1"/>
</dbReference>
<dbReference type="PANTHER" id="PTHR47959">
    <property type="entry name" value="ATP-DEPENDENT RNA HELICASE RHLE-RELATED"/>
    <property type="match status" value="1"/>
</dbReference>
<dbReference type="CDD" id="cd18787">
    <property type="entry name" value="SF2_C_DEAD"/>
    <property type="match status" value="1"/>
</dbReference>
<dbReference type="InterPro" id="IPR001650">
    <property type="entry name" value="Helicase_C-like"/>
</dbReference>
<dbReference type="GO" id="GO:0003676">
    <property type="term" value="F:nucleic acid binding"/>
    <property type="evidence" value="ECO:0007669"/>
    <property type="project" value="InterPro"/>
</dbReference>
<feature type="short sequence motif" description="Q motif" evidence="6">
    <location>
        <begin position="184"/>
        <end position="212"/>
    </location>
</feature>
<dbReference type="InterPro" id="IPR050079">
    <property type="entry name" value="DEAD_box_RNA_helicase"/>
</dbReference>
<accession>A0AA36GXY0</accession>
<evidence type="ECO:0000313" key="13">
    <source>
        <dbReference type="Proteomes" id="UP001176961"/>
    </source>
</evidence>
<keyword evidence="4" id="KW-0347">Helicase</keyword>
<evidence type="ECO:0000259" key="11">
    <source>
        <dbReference type="PROSITE" id="PS51195"/>
    </source>
</evidence>
<organism evidence="12 13">
    <name type="scientific">Cylicocyclus nassatus</name>
    <name type="common">Nematode worm</name>
    <dbReference type="NCBI Taxonomy" id="53992"/>
    <lineage>
        <taxon>Eukaryota</taxon>
        <taxon>Metazoa</taxon>
        <taxon>Ecdysozoa</taxon>
        <taxon>Nematoda</taxon>
        <taxon>Chromadorea</taxon>
        <taxon>Rhabditida</taxon>
        <taxon>Rhabditina</taxon>
        <taxon>Rhabditomorpha</taxon>
        <taxon>Strongyloidea</taxon>
        <taxon>Strongylidae</taxon>
        <taxon>Cylicocyclus</taxon>
    </lineage>
</organism>
<feature type="compositionally biased region" description="Basic residues" evidence="8">
    <location>
        <begin position="73"/>
        <end position="84"/>
    </location>
</feature>
<dbReference type="GO" id="GO:0005829">
    <property type="term" value="C:cytosol"/>
    <property type="evidence" value="ECO:0007669"/>
    <property type="project" value="TreeGrafter"/>
</dbReference>
<feature type="compositionally biased region" description="Basic and acidic residues" evidence="8">
    <location>
        <begin position="85"/>
        <end position="96"/>
    </location>
</feature>
<feature type="domain" description="DEAD-box RNA helicase Q" evidence="11">
    <location>
        <begin position="184"/>
        <end position="212"/>
    </location>
</feature>
<comment type="caution">
    <text evidence="12">The sequence shown here is derived from an EMBL/GenBank/DDBJ whole genome shotgun (WGS) entry which is preliminary data.</text>
</comment>
<dbReference type="PROSITE" id="PS51192">
    <property type="entry name" value="HELICASE_ATP_BIND_1"/>
    <property type="match status" value="1"/>
</dbReference>
<dbReference type="InterPro" id="IPR014001">
    <property type="entry name" value="Helicase_ATP-bd"/>
</dbReference>
<evidence type="ECO:0000256" key="1">
    <source>
        <dbReference type="ARBA" id="ARBA00012552"/>
    </source>
</evidence>
<feature type="compositionally biased region" description="Basic residues" evidence="8">
    <location>
        <begin position="109"/>
        <end position="118"/>
    </location>
</feature>
<dbReference type="CDD" id="cd17946">
    <property type="entry name" value="DEADc_DDX24"/>
    <property type="match status" value="1"/>
</dbReference>
<feature type="domain" description="Helicase ATP-binding" evidence="9">
    <location>
        <begin position="216"/>
        <end position="407"/>
    </location>
</feature>
<evidence type="ECO:0000313" key="12">
    <source>
        <dbReference type="EMBL" id="CAJ0600191.1"/>
    </source>
</evidence>
<keyword evidence="2" id="KW-0547">Nucleotide-binding</keyword>
<dbReference type="Pfam" id="PF00271">
    <property type="entry name" value="Helicase_C"/>
    <property type="match status" value="1"/>
</dbReference>
<keyword evidence="3" id="KW-0378">Hydrolase</keyword>
<feature type="domain" description="Helicase C-terminal" evidence="10">
    <location>
        <begin position="457"/>
        <end position="602"/>
    </location>
</feature>
<dbReference type="PROSITE" id="PS51195">
    <property type="entry name" value="Q_MOTIF"/>
    <property type="match status" value="1"/>
</dbReference>
<dbReference type="PROSITE" id="PS51194">
    <property type="entry name" value="HELICASE_CTER"/>
    <property type="match status" value="1"/>
</dbReference>
<keyword evidence="7" id="KW-0175">Coiled coil</keyword>
<dbReference type="GO" id="GO:0016787">
    <property type="term" value="F:hydrolase activity"/>
    <property type="evidence" value="ECO:0007669"/>
    <property type="project" value="UniProtKB-KW"/>
</dbReference>
<dbReference type="InterPro" id="IPR011545">
    <property type="entry name" value="DEAD/DEAH_box_helicase_dom"/>
</dbReference>